<proteinExistence type="predicted"/>
<name>A0A5B7DB30_PORTR</name>
<sequence>MMEIKKQAGSSSLLEEELDRIGVYKRKKKALCSEAAGGAEACSYQDQQSSYIEDSKECNIQAVCKRLKTVGHKREFNETKSFSFHPIQ</sequence>
<gene>
    <name evidence="1" type="ORF">E2C01_011456</name>
</gene>
<evidence type="ECO:0000313" key="1">
    <source>
        <dbReference type="EMBL" id="MPC18568.1"/>
    </source>
</evidence>
<keyword evidence="2" id="KW-1185">Reference proteome</keyword>
<dbReference type="Proteomes" id="UP000324222">
    <property type="component" value="Unassembled WGS sequence"/>
</dbReference>
<organism evidence="1 2">
    <name type="scientific">Portunus trituberculatus</name>
    <name type="common">Swimming crab</name>
    <name type="synonym">Neptunus trituberculatus</name>
    <dbReference type="NCBI Taxonomy" id="210409"/>
    <lineage>
        <taxon>Eukaryota</taxon>
        <taxon>Metazoa</taxon>
        <taxon>Ecdysozoa</taxon>
        <taxon>Arthropoda</taxon>
        <taxon>Crustacea</taxon>
        <taxon>Multicrustacea</taxon>
        <taxon>Malacostraca</taxon>
        <taxon>Eumalacostraca</taxon>
        <taxon>Eucarida</taxon>
        <taxon>Decapoda</taxon>
        <taxon>Pleocyemata</taxon>
        <taxon>Brachyura</taxon>
        <taxon>Eubrachyura</taxon>
        <taxon>Portunoidea</taxon>
        <taxon>Portunidae</taxon>
        <taxon>Portuninae</taxon>
        <taxon>Portunus</taxon>
    </lineage>
</organism>
<accession>A0A5B7DB30</accession>
<comment type="caution">
    <text evidence="1">The sequence shown here is derived from an EMBL/GenBank/DDBJ whole genome shotgun (WGS) entry which is preliminary data.</text>
</comment>
<reference evidence="1 2" key="1">
    <citation type="submission" date="2019-05" db="EMBL/GenBank/DDBJ databases">
        <title>Another draft genome of Portunus trituberculatus and its Hox gene families provides insights of decapod evolution.</title>
        <authorList>
            <person name="Jeong J.-H."/>
            <person name="Song I."/>
            <person name="Kim S."/>
            <person name="Choi T."/>
            <person name="Kim D."/>
            <person name="Ryu S."/>
            <person name="Kim W."/>
        </authorList>
    </citation>
    <scope>NUCLEOTIDE SEQUENCE [LARGE SCALE GENOMIC DNA]</scope>
    <source>
        <tissue evidence="1">Muscle</tissue>
    </source>
</reference>
<protein>
    <submittedName>
        <fullName evidence="1">Uncharacterized protein</fullName>
    </submittedName>
</protein>
<dbReference type="EMBL" id="VSRR010000692">
    <property type="protein sequence ID" value="MPC18568.1"/>
    <property type="molecule type" value="Genomic_DNA"/>
</dbReference>
<evidence type="ECO:0000313" key="2">
    <source>
        <dbReference type="Proteomes" id="UP000324222"/>
    </source>
</evidence>
<dbReference type="AlphaFoldDB" id="A0A5B7DB30"/>